<feature type="domain" description="SnoaL-like" evidence="2">
    <location>
        <begin position="34"/>
        <end position="155"/>
    </location>
</feature>
<protein>
    <submittedName>
        <fullName evidence="3">SnoaL-like domain-containing protein</fullName>
    </submittedName>
</protein>
<evidence type="ECO:0000313" key="3">
    <source>
        <dbReference type="EMBL" id="SNZ01322.1"/>
    </source>
</evidence>
<evidence type="ECO:0000313" key="4">
    <source>
        <dbReference type="Proteomes" id="UP000219048"/>
    </source>
</evidence>
<dbReference type="InterPro" id="IPR037401">
    <property type="entry name" value="SnoaL-like"/>
</dbReference>
<proteinExistence type="predicted"/>
<evidence type="ECO:0000259" key="2">
    <source>
        <dbReference type="Pfam" id="PF13474"/>
    </source>
</evidence>
<keyword evidence="4" id="KW-1185">Reference proteome</keyword>
<dbReference type="AlphaFoldDB" id="A0A285MVU4"/>
<dbReference type="Gene3D" id="3.10.450.50">
    <property type="match status" value="1"/>
</dbReference>
<dbReference type="Proteomes" id="UP000219048">
    <property type="component" value="Unassembled WGS sequence"/>
</dbReference>
<keyword evidence="1" id="KW-0732">Signal</keyword>
<name>A0A285MVU4_9FLAO</name>
<evidence type="ECO:0000256" key="1">
    <source>
        <dbReference type="SAM" id="SignalP"/>
    </source>
</evidence>
<dbReference type="OrthoDB" id="7204227at2"/>
<accession>A0A285MVU4</accession>
<dbReference type="EMBL" id="OBEH01000005">
    <property type="protein sequence ID" value="SNZ01322.1"/>
    <property type="molecule type" value="Genomic_DNA"/>
</dbReference>
<feature type="chain" id="PRO_5012086366" evidence="1">
    <location>
        <begin position="23"/>
        <end position="160"/>
    </location>
</feature>
<gene>
    <name evidence="3" type="ORF">SAMN06265377_3160</name>
</gene>
<sequence length="160" mass="17978">MKTLKRLIPAVLIILTFVTGHAQQDGPSSDKGMVAQTMKSYKDALENKTTAGTFALFSEDSQVFEQGGVEGSYAHYIEHHLGPELGHFKSFDFSEYKIDVVVDLPYAFTTETYIYTIVLRPDEKGESRTIRKKGVATSILRKTDGDWKIIKTHSSSRNKK</sequence>
<dbReference type="SUPFAM" id="SSF54427">
    <property type="entry name" value="NTF2-like"/>
    <property type="match status" value="1"/>
</dbReference>
<organism evidence="3 4">
    <name type="scientific">Flagellimonas pacifica</name>
    <dbReference type="NCBI Taxonomy" id="1247520"/>
    <lineage>
        <taxon>Bacteria</taxon>
        <taxon>Pseudomonadati</taxon>
        <taxon>Bacteroidota</taxon>
        <taxon>Flavobacteriia</taxon>
        <taxon>Flavobacteriales</taxon>
        <taxon>Flavobacteriaceae</taxon>
        <taxon>Flagellimonas</taxon>
    </lineage>
</organism>
<dbReference type="InterPro" id="IPR032710">
    <property type="entry name" value="NTF2-like_dom_sf"/>
</dbReference>
<reference evidence="4" key="1">
    <citation type="submission" date="2017-09" db="EMBL/GenBank/DDBJ databases">
        <authorList>
            <person name="Varghese N."/>
            <person name="Submissions S."/>
        </authorList>
    </citation>
    <scope>NUCLEOTIDE SEQUENCE [LARGE SCALE GENOMIC DNA]</scope>
    <source>
        <strain evidence="4">DSM 25885</strain>
    </source>
</reference>
<feature type="signal peptide" evidence="1">
    <location>
        <begin position="1"/>
        <end position="22"/>
    </location>
</feature>
<dbReference type="Pfam" id="PF13474">
    <property type="entry name" value="SnoaL_3"/>
    <property type="match status" value="1"/>
</dbReference>